<evidence type="ECO:0000256" key="4">
    <source>
        <dbReference type="ARBA" id="ARBA00023136"/>
    </source>
</evidence>
<evidence type="ECO:0000256" key="1">
    <source>
        <dbReference type="ARBA" id="ARBA00004141"/>
    </source>
</evidence>
<dbReference type="RefSeq" id="WP_149769072.1">
    <property type="nucleotide sequence ID" value="NZ_VDFQ02000002.1"/>
</dbReference>
<dbReference type="GO" id="GO:0016020">
    <property type="term" value="C:membrane"/>
    <property type="evidence" value="ECO:0007669"/>
    <property type="project" value="UniProtKB-SubCell"/>
</dbReference>
<feature type="transmembrane region" description="Helical" evidence="5">
    <location>
        <begin position="22"/>
        <end position="45"/>
    </location>
</feature>
<feature type="domain" description="RDD" evidence="6">
    <location>
        <begin position="15"/>
        <end position="102"/>
    </location>
</feature>
<evidence type="ECO:0000256" key="3">
    <source>
        <dbReference type="ARBA" id="ARBA00022989"/>
    </source>
</evidence>
<feature type="transmembrane region" description="Helical" evidence="5">
    <location>
        <begin position="51"/>
        <end position="70"/>
    </location>
</feature>
<dbReference type="AlphaFoldDB" id="A0A5Q6RZP6"/>
<evidence type="ECO:0000313" key="7">
    <source>
        <dbReference type="EMBL" id="KAA1423552.1"/>
    </source>
</evidence>
<dbReference type="Pfam" id="PF06271">
    <property type="entry name" value="RDD"/>
    <property type="match status" value="1"/>
</dbReference>
<evidence type="ECO:0000256" key="5">
    <source>
        <dbReference type="SAM" id="Phobius"/>
    </source>
</evidence>
<keyword evidence="2 5" id="KW-0812">Transmembrane</keyword>
<reference evidence="7 8" key="1">
    <citation type="submission" date="2019-09" db="EMBL/GenBank/DDBJ databases">
        <title>Mumia zhuanghuii sp. nov. isolated from the intestinal contents of plateau pika (Ochotona curzoniae) in the Qinghai-Tibet plateau of China.</title>
        <authorList>
            <person name="Tian Z."/>
        </authorList>
    </citation>
    <scope>NUCLEOTIDE SEQUENCE [LARGE SCALE GENOMIC DNA]</scope>
    <source>
        <strain evidence="8">350</strain>
    </source>
</reference>
<protein>
    <submittedName>
        <fullName evidence="7">RDD family protein</fullName>
    </submittedName>
</protein>
<sequence>MSTTSPDPASSMPEVAGIGRRFLALLIDWFVALFTASLVTGSPAFGVGAVSGWWTLLAFWIEVSLLDATLGFSIGKRIVGICVVGPNARPIGLRAFVRTALILPIIPPLIQNHEGRGFHDVVAQSVITYIRPRNAVTPPVD</sequence>
<organism evidence="7 8">
    <name type="scientific">Mumia zhuanghuii</name>
    <dbReference type="NCBI Taxonomy" id="2585211"/>
    <lineage>
        <taxon>Bacteria</taxon>
        <taxon>Bacillati</taxon>
        <taxon>Actinomycetota</taxon>
        <taxon>Actinomycetes</taxon>
        <taxon>Propionibacteriales</taxon>
        <taxon>Nocardioidaceae</taxon>
        <taxon>Mumia</taxon>
    </lineage>
</organism>
<keyword evidence="3 5" id="KW-1133">Transmembrane helix</keyword>
<name>A0A5Q6RZP6_9ACTN</name>
<evidence type="ECO:0000313" key="8">
    <source>
        <dbReference type="Proteomes" id="UP000307768"/>
    </source>
</evidence>
<accession>A0A5Q6RZP6</accession>
<dbReference type="InterPro" id="IPR010432">
    <property type="entry name" value="RDD"/>
</dbReference>
<gene>
    <name evidence="7" type="ORF">FE697_008110</name>
</gene>
<dbReference type="Proteomes" id="UP000307768">
    <property type="component" value="Unassembled WGS sequence"/>
</dbReference>
<evidence type="ECO:0000256" key="2">
    <source>
        <dbReference type="ARBA" id="ARBA00022692"/>
    </source>
</evidence>
<comment type="subcellular location">
    <subcellularLocation>
        <location evidence="1">Membrane</location>
        <topology evidence="1">Multi-pass membrane protein</topology>
    </subcellularLocation>
</comment>
<proteinExistence type="predicted"/>
<evidence type="ECO:0000259" key="6">
    <source>
        <dbReference type="Pfam" id="PF06271"/>
    </source>
</evidence>
<keyword evidence="4 5" id="KW-0472">Membrane</keyword>
<comment type="caution">
    <text evidence="7">The sequence shown here is derived from an EMBL/GenBank/DDBJ whole genome shotgun (WGS) entry which is preliminary data.</text>
</comment>
<dbReference type="OrthoDB" id="5187110at2"/>
<dbReference type="EMBL" id="VDFQ02000002">
    <property type="protein sequence ID" value="KAA1423552.1"/>
    <property type="molecule type" value="Genomic_DNA"/>
</dbReference>